<dbReference type="Proteomes" id="UP000268535">
    <property type="component" value="Unassembled WGS sequence"/>
</dbReference>
<dbReference type="AlphaFoldDB" id="A0A4P9WTJ1"/>
<proteinExistence type="predicted"/>
<gene>
    <name evidence="2" type="ORF">CAUPRSCDRAFT_12546</name>
</gene>
<evidence type="ECO:0000313" key="3">
    <source>
        <dbReference type="Proteomes" id="UP000268535"/>
    </source>
</evidence>
<protein>
    <recommendedName>
        <fullName evidence="1">PXA domain-containing protein</fullName>
    </recommendedName>
</protein>
<dbReference type="EMBL" id="ML010984">
    <property type="protein sequence ID" value="RKO95755.1"/>
    <property type="molecule type" value="Genomic_DNA"/>
</dbReference>
<dbReference type="PANTHER" id="PTHR10644">
    <property type="entry name" value="DNA REPAIR/RNA PROCESSING CPSF FAMILY"/>
    <property type="match status" value="1"/>
</dbReference>
<dbReference type="Gene3D" id="2.130.10.10">
    <property type="entry name" value="YVTN repeat-like/Quinoprotein amine dehydrogenase"/>
    <property type="match status" value="1"/>
</dbReference>
<dbReference type="InterPro" id="IPR003114">
    <property type="entry name" value="Phox_assoc"/>
</dbReference>
<evidence type="ECO:0000313" key="2">
    <source>
        <dbReference type="EMBL" id="RKO95755.1"/>
    </source>
</evidence>
<reference evidence="3" key="1">
    <citation type="journal article" date="2018" name="Nat. Microbiol.">
        <title>Leveraging single-cell genomics to expand the fungal tree of life.</title>
        <authorList>
            <person name="Ahrendt S.R."/>
            <person name="Quandt C.A."/>
            <person name="Ciobanu D."/>
            <person name="Clum A."/>
            <person name="Salamov A."/>
            <person name="Andreopoulos B."/>
            <person name="Cheng J.F."/>
            <person name="Woyke T."/>
            <person name="Pelin A."/>
            <person name="Henrissat B."/>
            <person name="Reynolds N.K."/>
            <person name="Benny G.L."/>
            <person name="Smith M.E."/>
            <person name="James T.Y."/>
            <person name="Grigoriev I.V."/>
        </authorList>
    </citation>
    <scope>NUCLEOTIDE SEQUENCE [LARGE SCALE GENOMIC DNA]</scope>
    <source>
        <strain evidence="3">ATCC 52028</strain>
    </source>
</reference>
<dbReference type="InterPro" id="IPR015943">
    <property type="entry name" value="WD40/YVTN_repeat-like_dom_sf"/>
</dbReference>
<feature type="non-terminal residue" evidence="2">
    <location>
        <position position="1"/>
    </location>
</feature>
<dbReference type="Pfam" id="PF02194">
    <property type="entry name" value="PXA"/>
    <property type="match status" value="1"/>
</dbReference>
<evidence type="ECO:0000259" key="1">
    <source>
        <dbReference type="Pfam" id="PF02194"/>
    </source>
</evidence>
<name>A0A4P9WTJ1_9FUNG</name>
<dbReference type="InterPro" id="IPR050358">
    <property type="entry name" value="RSE1/DDB1/CFT1"/>
</dbReference>
<sequence>QQLARWAQRFDPDWPLDGTDSAALQTLDHPDLSALEPETAAALQHFVGLIVRDYVHSWFARINYSGVPEFPLACEGALQDMLLRLGQAQGRVETAAVVRAGPASDGGRDSLLLGFADAKFSLVQYDAPTGELVTASIHYYEREEFRMHAPLVKPPPVALVDPGNRCALMRFYDHQLAVLPLRAHRVRPAAVAAAAASAAAAAVAVPTAAPATAAYEPTQRMQLTTSQQNQLARIPYTSSFVMRMTALHPKLTNVVDMCFLPDYPEPTLAVLYATTATWAGRLAARKDTKNVMVLSLNLDQRHFSVLYEAQRLPWDAHAITPCPAPLGGVLVTATNAFVYVGQTCLPGVVCAVNPYYGLEHALPDAPALEQVDDDLFQDNVLYTPKNISDYKALGLRL</sequence>
<organism evidence="2 3">
    <name type="scientific">Caulochytrium protostelioides</name>
    <dbReference type="NCBI Taxonomy" id="1555241"/>
    <lineage>
        <taxon>Eukaryota</taxon>
        <taxon>Fungi</taxon>
        <taxon>Fungi incertae sedis</taxon>
        <taxon>Chytridiomycota</taxon>
        <taxon>Chytridiomycota incertae sedis</taxon>
        <taxon>Chytridiomycetes</taxon>
        <taxon>Caulochytriales</taxon>
        <taxon>Caulochytriaceae</taxon>
        <taxon>Caulochytrium</taxon>
    </lineage>
</organism>
<feature type="non-terminal residue" evidence="2">
    <location>
        <position position="397"/>
    </location>
</feature>
<feature type="domain" description="PXA" evidence="1">
    <location>
        <begin position="37"/>
        <end position="93"/>
    </location>
</feature>
<accession>A0A4P9WTJ1</accession>